<feature type="region of interest" description="Disordered" evidence="7">
    <location>
        <begin position="1004"/>
        <end position="1028"/>
    </location>
</feature>
<evidence type="ECO:0000313" key="11">
    <source>
        <dbReference type="Proteomes" id="UP001642520"/>
    </source>
</evidence>
<feature type="compositionally biased region" description="Polar residues" evidence="7">
    <location>
        <begin position="1014"/>
        <end position="1026"/>
    </location>
</feature>
<dbReference type="PANTHER" id="PTHR14240">
    <property type="entry name" value="RETINITIS PIGMENTOSA GTPASE REGULATOR-INTERACTING PROTEIN"/>
    <property type="match status" value="1"/>
</dbReference>
<feature type="domain" description="RPGR-interacting protein 1 first C2" evidence="8">
    <location>
        <begin position="808"/>
        <end position="951"/>
    </location>
</feature>
<reference evidence="10 11" key="1">
    <citation type="submission" date="2024-08" db="EMBL/GenBank/DDBJ databases">
        <authorList>
            <person name="Will J Nash"/>
            <person name="Angela Man"/>
            <person name="Seanna McTaggart"/>
            <person name="Kendall Baker"/>
            <person name="Tom Barker"/>
            <person name="Leah Catchpole"/>
            <person name="Alex Durrant"/>
            <person name="Karim Gharbi"/>
            <person name="Naomi Irish"/>
            <person name="Gemy Kaithakottil"/>
            <person name="Debby Ku"/>
            <person name="Aaliyah Providence"/>
            <person name="Felix Shaw"/>
            <person name="David Swarbreck"/>
            <person name="Chris Watkins"/>
            <person name="Ann M. McCartney"/>
            <person name="Giulio Formenti"/>
            <person name="Alice Mouton"/>
            <person name="Noel Vella"/>
            <person name="Bjorn M von Reumont"/>
            <person name="Adriana Vella"/>
            <person name="Wilfried Haerty"/>
        </authorList>
    </citation>
    <scope>NUCLEOTIDE SEQUENCE [LARGE SCALE GENOMIC DNA]</scope>
</reference>
<feature type="compositionally biased region" description="Polar residues" evidence="7">
    <location>
        <begin position="123"/>
        <end position="141"/>
    </location>
</feature>
<comment type="similarity">
    <text evidence="2">Belongs to the RPGRIP1 family.</text>
</comment>
<dbReference type="InterPro" id="IPR021656">
    <property type="entry name" value="C2-C2_1"/>
</dbReference>
<dbReference type="InterPro" id="IPR041091">
    <property type="entry name" value="RPGRIP1_C"/>
</dbReference>
<evidence type="ECO:0008006" key="12">
    <source>
        <dbReference type="Google" id="ProtNLM"/>
    </source>
</evidence>
<evidence type="ECO:0000259" key="8">
    <source>
        <dbReference type="Pfam" id="PF11618"/>
    </source>
</evidence>
<evidence type="ECO:0000256" key="2">
    <source>
        <dbReference type="ARBA" id="ARBA00006042"/>
    </source>
</evidence>
<keyword evidence="5" id="KW-0966">Cell projection</keyword>
<keyword evidence="11" id="KW-1185">Reference proteome</keyword>
<evidence type="ECO:0000256" key="5">
    <source>
        <dbReference type="ARBA" id="ARBA00023273"/>
    </source>
</evidence>
<dbReference type="Gene3D" id="2.60.40.150">
    <property type="entry name" value="C2 domain"/>
    <property type="match status" value="2"/>
</dbReference>
<feature type="region of interest" description="Disordered" evidence="7">
    <location>
        <begin position="123"/>
        <end position="143"/>
    </location>
</feature>
<feature type="domain" description="RPGRIP1 C-terminal" evidence="9">
    <location>
        <begin position="1200"/>
        <end position="1358"/>
    </location>
</feature>
<dbReference type="Proteomes" id="UP001642520">
    <property type="component" value="Unassembled WGS sequence"/>
</dbReference>
<keyword evidence="3 6" id="KW-0175">Coiled coil</keyword>
<feature type="coiled-coil region" evidence="6">
    <location>
        <begin position="222"/>
        <end position="263"/>
    </location>
</feature>
<sequence>MADDPNRDILPVREVSCVDTCRSSIDPRERHVVCKLDRYQLEDRYLRLLEEAHDLKKLTNRQEDKIKRLATKLMRVSANPRPCLVTLDVHEDKNKIIALEIENSKLKDKILVLRNQLLSHTISGRSSSRNRNLQTRPSSGRITCRSENSRTKIRSCHCIVGPGNNDSDEKNNLDKIGELEAQKAEMSSRIVELEKQLLDYTVTKEREKVVENVEYIKVWRQMKQLNDKLITTERENESLNVQIKDLKKTLEEKMKINEEITTELQTERKRTVEIDELTLKEKDSQHSLREKDEQIKDLVNEMKILQQHNNELIGLSSKYGEVELENKELKKKVHEQLYKQENLKPAFNTEQTNIVALQNSNEQLLGKLQELQMNIDILTVQLTTFQTQMDRQGKSQATQKQYKDSASQVEKCNKCCEPIGTILQVDISSTVSECKKCCEQTVPLEETTHASRKSIKITDKSVQTENETKEKKEQGTLSMTPVKEKPKTEKPKTVTQSTEPAPVTENPLTPEKMLKLLEEAQINTSVDAARFSQKHMAGGVTLDQNQGQSGIENLVQTTQRIQNIQTRHQQQVPDKQSADPNAIVSKLFNILQEYSSSSAAFTEANTLYRPTPSDKDQSTKDINNNVITSSVVRAGCSARKYCSSPYNKLRPDEFKRKLWLTKQSPPKATNANDCTCNNLMQCNANLDCVGRCCNSVESATCVNSMNTEMHCGLQDEADPFKSWERRVSVLQKGADLPSNDPTLHDYINQLNKCREIVSGVTGIPANEVMREEIKSETQKIESFCSLDCPNNCVDVISPISDSFPLVIADGQGLLELHIVSLQLSTPAKHILFREKDISKVSLFVSWDIWSQETTYTPILKCPKLNFNSSFVYRVSDLPSFFSYVLQEVVAFQVNVFHESNENYVVARGKLCIKDILDYPQNKLHYITPVNSVIPCSIGMNFGQLSLWVRLSCDVEQVDTFKVKRGIYTQVPDEYPPRRKLLPKASIAPKDDLMVLKDKNHSRYDSSPIFEPMSPTITTEEQSSDTSGELRITRTRSIVGQSSLPTVKETDGEETRLRADSTEVETFRGRKSVFGPDMQWFESTDEPTADIYAPLDKLNKFKDAVLSSAAPKEAPDDEKEVKQPEIGRLSLIEFNALVTSDAKDDDAGNLSSDSITEVTTVITDKNWEKFRERSFLTFSDSQMKGTGHITGKKASPASLTEKNSITIEVINMILYPKSFVMQNPEYQLLYVEYCFLGYCGADMESVSMRKPQPPQQNLMYNFKKTFLMDEEKHSLQYNILRSMLDDEIDSNIKFIVVCEPLPEETDTKECEEIGYALLNIREYALAENEKVVSLPLFAINGDEQIGFLKVCVWGLDKIRRRLGKTII</sequence>
<comment type="caution">
    <text evidence="10">The sequence shown here is derived from an EMBL/GenBank/DDBJ whole genome shotgun (WGS) entry which is preliminary data.</text>
</comment>
<evidence type="ECO:0000313" key="10">
    <source>
        <dbReference type="EMBL" id="CAL7949954.1"/>
    </source>
</evidence>
<evidence type="ECO:0000256" key="4">
    <source>
        <dbReference type="ARBA" id="ARBA00023069"/>
    </source>
</evidence>
<keyword evidence="4" id="KW-0969">Cilium</keyword>
<protein>
    <recommendedName>
        <fullName evidence="12">Protein fantom</fullName>
    </recommendedName>
</protein>
<feature type="coiled-coil region" evidence="6">
    <location>
        <begin position="288"/>
        <end position="388"/>
    </location>
</feature>
<evidence type="ECO:0000256" key="7">
    <source>
        <dbReference type="SAM" id="MobiDB-lite"/>
    </source>
</evidence>
<feature type="region of interest" description="Disordered" evidence="7">
    <location>
        <begin position="448"/>
        <end position="507"/>
    </location>
</feature>
<feature type="coiled-coil region" evidence="6">
    <location>
        <begin position="89"/>
        <end position="116"/>
    </location>
</feature>
<evidence type="ECO:0000256" key="6">
    <source>
        <dbReference type="SAM" id="Coils"/>
    </source>
</evidence>
<evidence type="ECO:0000256" key="1">
    <source>
        <dbReference type="ARBA" id="ARBA00004138"/>
    </source>
</evidence>
<dbReference type="SUPFAM" id="SSF49562">
    <property type="entry name" value="C2 domain (Calcium/lipid-binding domain, CaLB)"/>
    <property type="match status" value="1"/>
</dbReference>
<dbReference type="InterPro" id="IPR031139">
    <property type="entry name" value="RPGRIP1_fam"/>
</dbReference>
<dbReference type="Pfam" id="PF11618">
    <property type="entry name" value="C2-C2_1"/>
    <property type="match status" value="1"/>
</dbReference>
<proteinExistence type="inferred from homology"/>
<accession>A0ABP1P9N1</accession>
<evidence type="ECO:0000259" key="9">
    <source>
        <dbReference type="Pfam" id="PF18111"/>
    </source>
</evidence>
<name>A0ABP1P9N1_XYLVO</name>
<organism evidence="10 11">
    <name type="scientific">Xylocopa violacea</name>
    <name type="common">Violet carpenter bee</name>
    <name type="synonym">Apis violacea</name>
    <dbReference type="NCBI Taxonomy" id="135666"/>
    <lineage>
        <taxon>Eukaryota</taxon>
        <taxon>Metazoa</taxon>
        <taxon>Ecdysozoa</taxon>
        <taxon>Arthropoda</taxon>
        <taxon>Hexapoda</taxon>
        <taxon>Insecta</taxon>
        <taxon>Pterygota</taxon>
        <taxon>Neoptera</taxon>
        <taxon>Endopterygota</taxon>
        <taxon>Hymenoptera</taxon>
        <taxon>Apocrita</taxon>
        <taxon>Aculeata</taxon>
        <taxon>Apoidea</taxon>
        <taxon>Anthophila</taxon>
        <taxon>Apidae</taxon>
        <taxon>Xylocopa</taxon>
        <taxon>Xylocopa</taxon>
    </lineage>
</organism>
<comment type="subcellular location">
    <subcellularLocation>
        <location evidence="1">Cell projection</location>
        <location evidence="1">Cilium</location>
    </subcellularLocation>
</comment>
<dbReference type="Pfam" id="PF18111">
    <property type="entry name" value="RPGR1_C"/>
    <property type="match status" value="1"/>
</dbReference>
<dbReference type="InterPro" id="IPR035892">
    <property type="entry name" value="C2_domain_sf"/>
</dbReference>
<evidence type="ECO:0000256" key="3">
    <source>
        <dbReference type="ARBA" id="ARBA00023054"/>
    </source>
</evidence>
<gene>
    <name evidence="10" type="ORF">XYLVIOL_LOCUS9687</name>
</gene>
<dbReference type="EMBL" id="CAXAJV020001300">
    <property type="protein sequence ID" value="CAL7949954.1"/>
    <property type="molecule type" value="Genomic_DNA"/>
</dbReference>
<feature type="compositionally biased region" description="Basic and acidic residues" evidence="7">
    <location>
        <begin position="482"/>
        <end position="492"/>
    </location>
</feature>